<keyword evidence="3" id="KW-1185">Reference proteome</keyword>
<dbReference type="EMBL" id="KB202237">
    <property type="protein sequence ID" value="ESO91651.1"/>
    <property type="molecule type" value="Genomic_DNA"/>
</dbReference>
<gene>
    <name evidence="2" type="ORF">LOTGIDRAFT_233426</name>
</gene>
<evidence type="ECO:0000313" key="2">
    <source>
        <dbReference type="EMBL" id="ESO91651.1"/>
    </source>
</evidence>
<evidence type="ECO:0000256" key="1">
    <source>
        <dbReference type="ARBA" id="ARBA00005535"/>
    </source>
</evidence>
<evidence type="ECO:0008006" key="4">
    <source>
        <dbReference type="Google" id="ProtNLM"/>
    </source>
</evidence>
<dbReference type="RefSeq" id="XP_009057713.1">
    <property type="nucleotide sequence ID" value="XM_009059465.1"/>
</dbReference>
<dbReference type="PANTHER" id="PTHR13618:SF1">
    <property type="entry name" value="PROTEIN ROGDI HOMOLOG"/>
    <property type="match status" value="1"/>
</dbReference>
<dbReference type="GeneID" id="20249264"/>
<dbReference type="Proteomes" id="UP000030746">
    <property type="component" value="Unassembled WGS sequence"/>
</dbReference>
<accession>V4AE79</accession>
<proteinExistence type="inferred from homology"/>
<sequence length="262" mass="30130">MATTEQVELSVLQKELSWLLREEVHHVLEDIKHTLQECSERFPVQTRAIPDSDIRAQRMILSSPNSSSQIKCVITLRGDSVSQADINFKHKHVKEQNHLFKTSFHPDRQWKLQQVQDAGNHLCNAQNILGDLDPNYKFKSAQEVLLLLEELMACLMKCRTSLAMPKRKSLTDLISNKNMQIFHPALPNDVALSFYIHASKLILAMYHLHTNSQQKIEITARLQVESVVQWLNEAIVFFTLALQQCQQLKDKIIALCQYDGMS</sequence>
<dbReference type="GO" id="GO:0043291">
    <property type="term" value="C:RAVE complex"/>
    <property type="evidence" value="ECO:0007669"/>
    <property type="project" value="TreeGrafter"/>
</dbReference>
<dbReference type="KEGG" id="lgi:LOTGIDRAFT_233426"/>
<dbReference type="OMA" id="NILMECA"/>
<comment type="similarity">
    <text evidence="1">Belongs to the rogdi family.</text>
</comment>
<organism evidence="2 3">
    <name type="scientific">Lottia gigantea</name>
    <name type="common">Giant owl limpet</name>
    <dbReference type="NCBI Taxonomy" id="225164"/>
    <lineage>
        <taxon>Eukaryota</taxon>
        <taxon>Metazoa</taxon>
        <taxon>Spiralia</taxon>
        <taxon>Lophotrochozoa</taxon>
        <taxon>Mollusca</taxon>
        <taxon>Gastropoda</taxon>
        <taxon>Patellogastropoda</taxon>
        <taxon>Lottioidea</taxon>
        <taxon>Lottiidae</taxon>
        <taxon>Lottia</taxon>
    </lineage>
</organism>
<dbReference type="InterPro" id="IPR028241">
    <property type="entry name" value="RAVE2/Rogdi"/>
</dbReference>
<dbReference type="HOGENOM" id="CLU_062094_0_1_1"/>
<dbReference type="PANTHER" id="PTHR13618">
    <property type="entry name" value="LEUCINE ZIPPER CONTAINING TRANSCRIPTION FACTOR LZF1"/>
    <property type="match status" value="1"/>
</dbReference>
<protein>
    <recommendedName>
        <fullName evidence="4">Protein rogdi</fullName>
    </recommendedName>
</protein>
<dbReference type="STRING" id="225164.V4AE79"/>
<reference evidence="2 3" key="1">
    <citation type="journal article" date="2013" name="Nature">
        <title>Insights into bilaterian evolution from three spiralian genomes.</title>
        <authorList>
            <person name="Simakov O."/>
            <person name="Marletaz F."/>
            <person name="Cho S.J."/>
            <person name="Edsinger-Gonzales E."/>
            <person name="Havlak P."/>
            <person name="Hellsten U."/>
            <person name="Kuo D.H."/>
            <person name="Larsson T."/>
            <person name="Lv J."/>
            <person name="Arendt D."/>
            <person name="Savage R."/>
            <person name="Osoegawa K."/>
            <person name="de Jong P."/>
            <person name="Grimwood J."/>
            <person name="Chapman J.A."/>
            <person name="Shapiro H."/>
            <person name="Aerts A."/>
            <person name="Otillar R.P."/>
            <person name="Terry A.Y."/>
            <person name="Boore J.L."/>
            <person name="Grigoriev I.V."/>
            <person name="Lindberg D.R."/>
            <person name="Seaver E.C."/>
            <person name="Weisblat D.A."/>
            <person name="Putnam N.H."/>
            <person name="Rokhsar D.S."/>
        </authorList>
    </citation>
    <scope>NUCLEOTIDE SEQUENCE [LARGE SCALE GENOMIC DNA]</scope>
</reference>
<evidence type="ECO:0000313" key="3">
    <source>
        <dbReference type="Proteomes" id="UP000030746"/>
    </source>
</evidence>
<dbReference type="Pfam" id="PF10259">
    <property type="entry name" value="Rogdi_lz"/>
    <property type="match status" value="1"/>
</dbReference>
<name>V4AE79_LOTGI</name>
<dbReference type="OrthoDB" id="66510at2759"/>
<dbReference type="CTD" id="20249264"/>
<dbReference type="AlphaFoldDB" id="V4AE79"/>